<dbReference type="AlphaFoldDB" id="A0AAN8QFY3"/>
<keyword evidence="3" id="KW-1185">Reference proteome</keyword>
<evidence type="ECO:0000256" key="1">
    <source>
        <dbReference type="SAM" id="MobiDB-lite"/>
    </source>
</evidence>
<proteinExistence type="predicted"/>
<sequence>MTGRRVIEYLFEEGVEMGLGSEFCAVGSPYGGGPIQGFACEERHSKIHPALIGGKNITLWLGGKNRSVLQLFSVESMAVCELIVEHLSGPVLLDKPAETPSTPYPHPNPPQSLVLPAPQEPHRVGSQGYCVLGYSLFVTRTKRTDRRLGHRDTRSGSNSNSQQLWSVTSHGSCGVTPTDGRLSTENRQGRCEVRQRIVSLYSCDLDFAYPTEE</sequence>
<name>A0AAN8QFY3_9TELE</name>
<evidence type="ECO:0000313" key="3">
    <source>
        <dbReference type="Proteomes" id="UP001356427"/>
    </source>
</evidence>
<evidence type="ECO:0000313" key="2">
    <source>
        <dbReference type="EMBL" id="KAK6295113.1"/>
    </source>
</evidence>
<protein>
    <submittedName>
        <fullName evidence="2">Uncharacterized protein</fullName>
    </submittedName>
</protein>
<gene>
    <name evidence="2" type="ORF">J4Q44_G00343390</name>
</gene>
<accession>A0AAN8QFY3</accession>
<dbReference type="Proteomes" id="UP001356427">
    <property type="component" value="Unassembled WGS sequence"/>
</dbReference>
<comment type="caution">
    <text evidence="2">The sequence shown here is derived from an EMBL/GenBank/DDBJ whole genome shotgun (WGS) entry which is preliminary data.</text>
</comment>
<reference evidence="2 3" key="1">
    <citation type="submission" date="2021-04" db="EMBL/GenBank/DDBJ databases">
        <authorList>
            <person name="De Guttry C."/>
            <person name="Zahm M."/>
            <person name="Klopp C."/>
            <person name="Cabau C."/>
            <person name="Louis A."/>
            <person name="Berthelot C."/>
            <person name="Parey E."/>
            <person name="Roest Crollius H."/>
            <person name="Montfort J."/>
            <person name="Robinson-Rechavi M."/>
            <person name="Bucao C."/>
            <person name="Bouchez O."/>
            <person name="Gislard M."/>
            <person name="Lluch J."/>
            <person name="Milhes M."/>
            <person name="Lampietro C."/>
            <person name="Lopez Roques C."/>
            <person name="Donnadieu C."/>
            <person name="Braasch I."/>
            <person name="Desvignes T."/>
            <person name="Postlethwait J."/>
            <person name="Bobe J."/>
            <person name="Wedekind C."/>
            <person name="Guiguen Y."/>
        </authorList>
    </citation>
    <scope>NUCLEOTIDE SEQUENCE [LARGE SCALE GENOMIC DNA]</scope>
    <source>
        <strain evidence="2">Cs_M1</strain>
        <tissue evidence="2">Blood</tissue>
    </source>
</reference>
<dbReference type="EMBL" id="JAGTTL010000034">
    <property type="protein sequence ID" value="KAK6295113.1"/>
    <property type="molecule type" value="Genomic_DNA"/>
</dbReference>
<feature type="region of interest" description="Disordered" evidence="1">
    <location>
        <begin position="147"/>
        <end position="186"/>
    </location>
</feature>
<organism evidence="2 3">
    <name type="scientific">Coregonus suidteri</name>
    <dbReference type="NCBI Taxonomy" id="861788"/>
    <lineage>
        <taxon>Eukaryota</taxon>
        <taxon>Metazoa</taxon>
        <taxon>Chordata</taxon>
        <taxon>Craniata</taxon>
        <taxon>Vertebrata</taxon>
        <taxon>Euteleostomi</taxon>
        <taxon>Actinopterygii</taxon>
        <taxon>Neopterygii</taxon>
        <taxon>Teleostei</taxon>
        <taxon>Protacanthopterygii</taxon>
        <taxon>Salmoniformes</taxon>
        <taxon>Salmonidae</taxon>
        <taxon>Coregoninae</taxon>
        <taxon>Coregonus</taxon>
    </lineage>
</organism>
<feature type="compositionally biased region" description="Polar residues" evidence="1">
    <location>
        <begin position="155"/>
        <end position="171"/>
    </location>
</feature>